<evidence type="ECO:0000256" key="4">
    <source>
        <dbReference type="ARBA" id="ARBA00005169"/>
    </source>
</evidence>
<name>A0A179INY2_HYDSH</name>
<proteinExistence type="inferred from homology"/>
<dbReference type="Pfam" id="PF01503">
    <property type="entry name" value="PRA-PH"/>
    <property type="match status" value="1"/>
</dbReference>
<evidence type="ECO:0000256" key="15">
    <source>
        <dbReference type="HAMAP-Rule" id="MF_01019"/>
    </source>
</evidence>
<keyword evidence="12 15" id="KW-0067">ATP-binding</keyword>
<comment type="similarity">
    <text evidence="6 15">In the C-terminal section; belongs to the PRA-PH family.</text>
</comment>
<dbReference type="HAMAP" id="MF_01020">
    <property type="entry name" value="HisE"/>
    <property type="match status" value="1"/>
</dbReference>
<dbReference type="RefSeq" id="WP_066202874.1">
    <property type="nucleotide sequence ID" value="NZ_CBCSAS010000002.1"/>
</dbReference>
<dbReference type="HAMAP" id="MF_01021">
    <property type="entry name" value="HisI"/>
    <property type="match status" value="1"/>
</dbReference>
<organism evidence="17 18">
    <name type="scientific">Hydrogenibacillus schlegelii</name>
    <name type="common">Bacillus schlegelii</name>
    <dbReference type="NCBI Taxonomy" id="1484"/>
    <lineage>
        <taxon>Bacteria</taxon>
        <taxon>Bacillati</taxon>
        <taxon>Bacillota</taxon>
        <taxon>Bacilli</taxon>
        <taxon>Bacillales</taxon>
        <taxon>Bacillales Family X. Incertae Sedis</taxon>
        <taxon>Hydrogenibacillus</taxon>
    </lineage>
</organism>
<evidence type="ECO:0000256" key="2">
    <source>
        <dbReference type="ARBA" id="ARBA00001460"/>
    </source>
</evidence>
<feature type="region of interest" description="Phosphoribosyl-AMP cyclohydrolase" evidence="15">
    <location>
        <begin position="1"/>
        <end position="175"/>
    </location>
</feature>
<dbReference type="InterPro" id="IPR008179">
    <property type="entry name" value="HisE"/>
</dbReference>
<dbReference type="HAMAP" id="MF_01019">
    <property type="entry name" value="HisIE"/>
    <property type="match status" value="1"/>
</dbReference>
<dbReference type="GO" id="GO:0005524">
    <property type="term" value="F:ATP binding"/>
    <property type="evidence" value="ECO:0007669"/>
    <property type="project" value="UniProtKB-KW"/>
</dbReference>
<evidence type="ECO:0000256" key="14">
    <source>
        <dbReference type="ARBA" id="ARBA00023268"/>
    </source>
</evidence>
<dbReference type="AlphaFoldDB" id="A0A179INY2"/>
<dbReference type="EMBL" id="JXBB01000055">
    <property type="protein sequence ID" value="OAR03562.1"/>
    <property type="molecule type" value="Genomic_DNA"/>
</dbReference>
<dbReference type="NCBIfam" id="NF000768">
    <property type="entry name" value="PRK00051.1"/>
    <property type="match status" value="1"/>
</dbReference>
<dbReference type="EC" id="3.6.1.31" evidence="15"/>
<evidence type="ECO:0000256" key="1">
    <source>
        <dbReference type="ARBA" id="ARBA00000024"/>
    </source>
</evidence>
<dbReference type="PANTHER" id="PTHR42945">
    <property type="entry name" value="HISTIDINE BIOSYNTHESIS BIFUNCTIONAL PROTEIN"/>
    <property type="match status" value="1"/>
</dbReference>
<dbReference type="InterPro" id="IPR026660">
    <property type="entry name" value="PRA-CH"/>
</dbReference>
<feature type="domain" description="Phosphoribosyl-AMP cyclohydrolase" evidence="16">
    <location>
        <begin position="30"/>
        <end position="102"/>
    </location>
</feature>
<dbReference type="PANTHER" id="PTHR42945:SF1">
    <property type="entry name" value="HISTIDINE BIOSYNTHESIS BIFUNCTIONAL PROTEIN HIS7"/>
    <property type="match status" value="1"/>
</dbReference>
<dbReference type="STRING" id="1484.SA87_02705"/>
<sequence>MIRLGDVRFGPDGLIPAVLVDARTKDVLTLAYMNEAALKKTLETGETWLYSRSRQALWHKGATSGHRQTVVDLKLDCDGDALLVSVIPHGPACHTGAPTCFHRPLVARASDGRLAPAGGLEERAEAERTAEAKAAAEPVAAADAKAWAHPATDRAARTVAAGALSADGYGALGRALGALSARIEARRHASPEASYTAYLLAQGRDKILKKLAEEAAEVLLAAKDGRPEALTEEVADLLYHLAVLFAETGLSPAAVAAVLEARARPAADAFVPRSAGRSGRPSKEDGR</sequence>
<evidence type="ECO:0000256" key="10">
    <source>
        <dbReference type="ARBA" id="ARBA00022741"/>
    </source>
</evidence>
<keyword evidence="11 15" id="KW-0378">Hydrolase</keyword>
<dbReference type="Gene3D" id="3.10.20.810">
    <property type="entry name" value="Phosphoribosyl-AMP cyclohydrolase"/>
    <property type="match status" value="1"/>
</dbReference>
<comment type="caution">
    <text evidence="17">The sequence shown here is derived from an EMBL/GenBank/DDBJ whole genome shotgun (WGS) entry which is preliminary data.</text>
</comment>
<feature type="region of interest" description="Phosphoribosyl-ATP pyrophosphohydrolase" evidence="15">
    <location>
        <begin position="176"/>
        <end position="287"/>
    </location>
</feature>
<evidence type="ECO:0000256" key="8">
    <source>
        <dbReference type="ARBA" id="ARBA00022490"/>
    </source>
</evidence>
<dbReference type="GO" id="GO:0004636">
    <property type="term" value="F:phosphoribosyl-ATP diphosphatase activity"/>
    <property type="evidence" value="ECO:0007669"/>
    <property type="project" value="UniProtKB-UniRule"/>
</dbReference>
<keyword evidence="13 15" id="KW-0368">Histidine biosynthesis</keyword>
<dbReference type="GO" id="GO:0004635">
    <property type="term" value="F:phosphoribosyl-AMP cyclohydrolase activity"/>
    <property type="evidence" value="ECO:0007669"/>
    <property type="project" value="UniProtKB-UniRule"/>
</dbReference>
<reference evidence="17 18" key="1">
    <citation type="submission" date="2015-09" db="EMBL/GenBank/DDBJ databases">
        <title>Draft genome sequence of Hydrogenibacillus schlegelii DSM 2000.</title>
        <authorList>
            <person name="Hemp J."/>
        </authorList>
    </citation>
    <scope>NUCLEOTIDE SEQUENCE [LARGE SCALE GENOMIC DNA]</scope>
    <source>
        <strain evidence="17 18">MA 48</strain>
    </source>
</reference>
<dbReference type="Gene3D" id="1.10.287.1080">
    <property type="entry name" value="MazG-like"/>
    <property type="match status" value="1"/>
</dbReference>
<keyword evidence="10 15" id="KW-0547">Nucleotide-binding</keyword>
<dbReference type="InterPro" id="IPR023019">
    <property type="entry name" value="His_synth_HisIE"/>
</dbReference>
<dbReference type="SUPFAM" id="SSF141734">
    <property type="entry name" value="HisI-like"/>
    <property type="match status" value="1"/>
</dbReference>
<evidence type="ECO:0000259" key="16">
    <source>
        <dbReference type="Pfam" id="PF01502"/>
    </source>
</evidence>
<keyword evidence="14 15" id="KW-0511">Multifunctional enzyme</keyword>
<evidence type="ECO:0000256" key="11">
    <source>
        <dbReference type="ARBA" id="ARBA00022801"/>
    </source>
</evidence>
<dbReference type="Proteomes" id="UP000243024">
    <property type="component" value="Unassembled WGS sequence"/>
</dbReference>
<comment type="pathway">
    <text evidence="5 15">Amino-acid biosynthesis; L-histidine biosynthesis; L-histidine from 5-phospho-alpha-D-ribose 1-diphosphate: step 2/9.</text>
</comment>
<evidence type="ECO:0000256" key="13">
    <source>
        <dbReference type="ARBA" id="ARBA00023102"/>
    </source>
</evidence>
<evidence type="ECO:0000256" key="5">
    <source>
        <dbReference type="ARBA" id="ARBA00005204"/>
    </source>
</evidence>
<accession>A0A179INY2</accession>
<dbReference type="FunFam" id="3.10.20.810:FF:000001">
    <property type="entry name" value="Histidine biosynthesis bifunctional protein HisIE"/>
    <property type="match status" value="1"/>
</dbReference>
<evidence type="ECO:0000256" key="7">
    <source>
        <dbReference type="ARBA" id="ARBA00008299"/>
    </source>
</evidence>
<dbReference type="EC" id="3.5.4.19" evidence="15"/>
<comment type="subcellular location">
    <subcellularLocation>
        <location evidence="3 15">Cytoplasm</location>
    </subcellularLocation>
</comment>
<evidence type="ECO:0000313" key="18">
    <source>
        <dbReference type="Proteomes" id="UP000243024"/>
    </source>
</evidence>
<comment type="similarity">
    <text evidence="7 15">In the N-terminal section; belongs to the PRA-CH family.</text>
</comment>
<evidence type="ECO:0000256" key="9">
    <source>
        <dbReference type="ARBA" id="ARBA00022605"/>
    </source>
</evidence>
<evidence type="ECO:0000256" key="3">
    <source>
        <dbReference type="ARBA" id="ARBA00004496"/>
    </source>
</evidence>
<dbReference type="OrthoDB" id="9795769at2"/>
<keyword evidence="18" id="KW-1185">Reference proteome</keyword>
<dbReference type="UniPathway" id="UPA00031">
    <property type="reaction ID" value="UER00007"/>
</dbReference>
<dbReference type="CDD" id="cd11534">
    <property type="entry name" value="NTP-PPase_HisIE_like"/>
    <property type="match status" value="1"/>
</dbReference>
<gene>
    <name evidence="15" type="primary">hisI</name>
    <name evidence="15" type="synonym">hisIE</name>
    <name evidence="17" type="ORF">SA87_02705</name>
</gene>
<evidence type="ECO:0000313" key="17">
    <source>
        <dbReference type="EMBL" id="OAR03562.1"/>
    </source>
</evidence>
<evidence type="ECO:0000256" key="6">
    <source>
        <dbReference type="ARBA" id="ARBA00007731"/>
    </source>
</evidence>
<dbReference type="InterPro" id="IPR021130">
    <property type="entry name" value="PRib-ATP_PPHydrolase-like"/>
</dbReference>
<comment type="pathway">
    <text evidence="4 15">Amino-acid biosynthesis; L-histidine biosynthesis; L-histidine from 5-phospho-alpha-D-ribose 1-diphosphate: step 3/9.</text>
</comment>
<dbReference type="Pfam" id="PF01502">
    <property type="entry name" value="PRA-CH"/>
    <property type="match status" value="1"/>
</dbReference>
<evidence type="ECO:0000256" key="12">
    <source>
        <dbReference type="ARBA" id="ARBA00022840"/>
    </source>
</evidence>
<dbReference type="InterPro" id="IPR038019">
    <property type="entry name" value="PRib_AMP_CycHydrolase_sf"/>
</dbReference>
<comment type="catalytic activity">
    <reaction evidence="1 15">
        <text>1-(5-phospho-beta-D-ribosyl)-5'-AMP + H2O = 1-(5-phospho-beta-D-ribosyl)-5-[(5-phospho-beta-D-ribosylamino)methylideneamino]imidazole-4-carboxamide</text>
        <dbReference type="Rhea" id="RHEA:20049"/>
        <dbReference type="ChEBI" id="CHEBI:15377"/>
        <dbReference type="ChEBI" id="CHEBI:58435"/>
        <dbReference type="ChEBI" id="CHEBI:59457"/>
        <dbReference type="EC" id="3.5.4.19"/>
    </reaction>
</comment>
<dbReference type="SUPFAM" id="SSF101386">
    <property type="entry name" value="all-alpha NTP pyrophosphatases"/>
    <property type="match status" value="1"/>
</dbReference>
<dbReference type="GO" id="GO:0005737">
    <property type="term" value="C:cytoplasm"/>
    <property type="evidence" value="ECO:0007669"/>
    <property type="project" value="UniProtKB-SubCell"/>
</dbReference>
<keyword evidence="9 15" id="KW-0028">Amino-acid biosynthesis</keyword>
<comment type="catalytic activity">
    <reaction evidence="2 15">
        <text>1-(5-phospho-beta-D-ribosyl)-ATP + H2O = 1-(5-phospho-beta-D-ribosyl)-5'-AMP + diphosphate + H(+)</text>
        <dbReference type="Rhea" id="RHEA:22828"/>
        <dbReference type="ChEBI" id="CHEBI:15377"/>
        <dbReference type="ChEBI" id="CHEBI:15378"/>
        <dbReference type="ChEBI" id="CHEBI:33019"/>
        <dbReference type="ChEBI" id="CHEBI:59457"/>
        <dbReference type="ChEBI" id="CHEBI:73183"/>
        <dbReference type="EC" id="3.6.1.31"/>
    </reaction>
</comment>
<dbReference type="NCBIfam" id="TIGR03188">
    <property type="entry name" value="histidine_hisI"/>
    <property type="match status" value="1"/>
</dbReference>
<dbReference type="GO" id="GO:0000105">
    <property type="term" value="P:L-histidine biosynthetic process"/>
    <property type="evidence" value="ECO:0007669"/>
    <property type="project" value="UniProtKB-UniRule"/>
</dbReference>
<protein>
    <recommendedName>
        <fullName evidence="15">Histidine biosynthesis bifunctional protein HisIE</fullName>
    </recommendedName>
    <domain>
        <recommendedName>
            <fullName evidence="15">Phosphoribosyl-AMP cyclohydrolase</fullName>
            <shortName evidence="15">PRA-CH</shortName>
            <ecNumber evidence="15">3.5.4.19</ecNumber>
        </recommendedName>
    </domain>
    <domain>
        <recommendedName>
            <fullName evidence="15">Phosphoribosyl-ATP pyrophosphatase</fullName>
            <shortName evidence="15">PRA-PH</shortName>
            <ecNumber evidence="15">3.6.1.31</ecNumber>
        </recommendedName>
    </domain>
</protein>
<dbReference type="InterPro" id="IPR002496">
    <property type="entry name" value="PRib_AMP_CycHydrolase_dom"/>
</dbReference>
<keyword evidence="8 15" id="KW-0963">Cytoplasm</keyword>